<dbReference type="OrthoDB" id="76305at2759"/>
<accession>A0A5J5F2L9</accession>
<dbReference type="GO" id="GO:0005739">
    <property type="term" value="C:mitochondrion"/>
    <property type="evidence" value="ECO:0007669"/>
    <property type="project" value="UniProtKB-SubCell"/>
</dbReference>
<evidence type="ECO:0000256" key="1">
    <source>
        <dbReference type="ARBA" id="ARBA00004173"/>
    </source>
</evidence>
<feature type="chain" id="PRO_5023867937" description="Cytochrome c oxidase assembly protein" evidence="5">
    <location>
        <begin position="23"/>
        <end position="87"/>
    </location>
</feature>
<protein>
    <recommendedName>
        <fullName evidence="8">Cytochrome c oxidase assembly protein</fullName>
    </recommendedName>
</protein>
<gene>
    <name evidence="6" type="ORF">FN846DRAFT_776018</name>
</gene>
<dbReference type="Proteomes" id="UP000326924">
    <property type="component" value="Unassembled WGS sequence"/>
</dbReference>
<dbReference type="EMBL" id="VXIS01000055">
    <property type="protein sequence ID" value="KAA8909678.1"/>
    <property type="molecule type" value="Genomic_DNA"/>
</dbReference>
<evidence type="ECO:0000256" key="4">
    <source>
        <dbReference type="ARBA" id="ARBA00023128"/>
    </source>
</evidence>
<evidence type="ECO:0008006" key="8">
    <source>
        <dbReference type="Google" id="ProtNLM"/>
    </source>
</evidence>
<dbReference type="GO" id="GO:0033617">
    <property type="term" value="P:mitochondrial respiratory chain complex IV assembly"/>
    <property type="evidence" value="ECO:0007669"/>
    <property type="project" value="TreeGrafter"/>
</dbReference>
<name>A0A5J5F2L9_9PEZI</name>
<dbReference type="PANTHER" id="PTHR28163:SF1">
    <property type="entry name" value="PROTEIN PET117 HOMOLOG, MITOCHONDRIAL"/>
    <property type="match status" value="1"/>
</dbReference>
<organism evidence="6 7">
    <name type="scientific">Sphaerosporella brunnea</name>
    <dbReference type="NCBI Taxonomy" id="1250544"/>
    <lineage>
        <taxon>Eukaryota</taxon>
        <taxon>Fungi</taxon>
        <taxon>Dikarya</taxon>
        <taxon>Ascomycota</taxon>
        <taxon>Pezizomycotina</taxon>
        <taxon>Pezizomycetes</taxon>
        <taxon>Pezizales</taxon>
        <taxon>Pyronemataceae</taxon>
        <taxon>Sphaerosporella</taxon>
    </lineage>
</organism>
<evidence type="ECO:0000256" key="5">
    <source>
        <dbReference type="SAM" id="SignalP"/>
    </source>
</evidence>
<keyword evidence="5" id="KW-0732">Signal</keyword>
<dbReference type="InParanoid" id="A0A5J5F2L9"/>
<sequence>MSRAAKATLIGTLLFSSITVLGVHQLQQSERAAMHAGVLRDEERSRIKRERQEDFEMQAALRDEFLKAQRVRETHEGGDHRVGLLEK</sequence>
<dbReference type="AlphaFoldDB" id="A0A5J5F2L9"/>
<proteinExistence type="inferred from homology"/>
<evidence type="ECO:0000313" key="7">
    <source>
        <dbReference type="Proteomes" id="UP000326924"/>
    </source>
</evidence>
<dbReference type="InterPro" id="IPR031568">
    <property type="entry name" value="Pet117"/>
</dbReference>
<feature type="signal peptide" evidence="5">
    <location>
        <begin position="1"/>
        <end position="22"/>
    </location>
</feature>
<reference evidence="6 7" key="1">
    <citation type="submission" date="2019-09" db="EMBL/GenBank/DDBJ databases">
        <title>Draft genome of the ectomycorrhizal ascomycete Sphaerosporella brunnea.</title>
        <authorList>
            <consortium name="DOE Joint Genome Institute"/>
            <person name="Benucci G.M."/>
            <person name="Marozzi G."/>
            <person name="Antonielli L."/>
            <person name="Sanchez S."/>
            <person name="Marco P."/>
            <person name="Wang X."/>
            <person name="Falini L.B."/>
            <person name="Barry K."/>
            <person name="Haridas S."/>
            <person name="Lipzen A."/>
            <person name="Labutti K."/>
            <person name="Grigoriev I.V."/>
            <person name="Murat C."/>
            <person name="Martin F."/>
            <person name="Albertini E."/>
            <person name="Donnini D."/>
            <person name="Bonito G."/>
        </authorList>
    </citation>
    <scope>NUCLEOTIDE SEQUENCE [LARGE SCALE GENOMIC DNA]</scope>
    <source>
        <strain evidence="6 7">Sb_GMNB300</strain>
    </source>
</reference>
<evidence type="ECO:0000256" key="2">
    <source>
        <dbReference type="ARBA" id="ARBA00008197"/>
    </source>
</evidence>
<comment type="subcellular location">
    <subcellularLocation>
        <location evidence="1">Mitochondrion</location>
    </subcellularLocation>
</comment>
<comment type="caution">
    <text evidence="6">The sequence shown here is derived from an EMBL/GenBank/DDBJ whole genome shotgun (WGS) entry which is preliminary data.</text>
</comment>
<keyword evidence="7" id="KW-1185">Reference proteome</keyword>
<keyword evidence="3" id="KW-0809">Transit peptide</keyword>
<evidence type="ECO:0000256" key="3">
    <source>
        <dbReference type="ARBA" id="ARBA00022946"/>
    </source>
</evidence>
<keyword evidence="4" id="KW-0496">Mitochondrion</keyword>
<evidence type="ECO:0000313" key="6">
    <source>
        <dbReference type="EMBL" id="KAA8909678.1"/>
    </source>
</evidence>
<dbReference type="Pfam" id="PF15786">
    <property type="entry name" value="PET117"/>
    <property type="match status" value="1"/>
</dbReference>
<comment type="similarity">
    <text evidence="2">Belongs to the PET117 family.</text>
</comment>
<dbReference type="PANTHER" id="PTHR28163">
    <property type="entry name" value="PROTEIN PET117 HOMOLOG, MITOCHONDRIAL"/>
    <property type="match status" value="1"/>
</dbReference>